<dbReference type="AlphaFoldDB" id="A0A9W7XN54"/>
<dbReference type="Proteomes" id="UP001145021">
    <property type="component" value="Unassembled WGS sequence"/>
</dbReference>
<dbReference type="EMBL" id="JANBOH010000044">
    <property type="protein sequence ID" value="KAJ1646939.1"/>
    <property type="molecule type" value="Genomic_DNA"/>
</dbReference>
<feature type="compositionally biased region" description="Low complexity" evidence="1">
    <location>
        <begin position="181"/>
        <end position="191"/>
    </location>
</feature>
<name>A0A9W7XN54_9FUNG</name>
<accession>A0A9W7XN54</accession>
<evidence type="ECO:0000256" key="1">
    <source>
        <dbReference type="SAM" id="MobiDB-lite"/>
    </source>
</evidence>
<comment type="caution">
    <text evidence="2">The sequence shown here is derived from an EMBL/GenBank/DDBJ whole genome shotgun (WGS) entry which is preliminary data.</text>
</comment>
<protein>
    <submittedName>
        <fullName evidence="2">Uncharacterized protein</fullName>
    </submittedName>
</protein>
<proteinExistence type="predicted"/>
<organism evidence="2 3">
    <name type="scientific">Coemansia asiatica</name>
    <dbReference type="NCBI Taxonomy" id="1052880"/>
    <lineage>
        <taxon>Eukaryota</taxon>
        <taxon>Fungi</taxon>
        <taxon>Fungi incertae sedis</taxon>
        <taxon>Zoopagomycota</taxon>
        <taxon>Kickxellomycotina</taxon>
        <taxon>Kickxellomycetes</taxon>
        <taxon>Kickxellales</taxon>
        <taxon>Kickxellaceae</taxon>
        <taxon>Coemansia</taxon>
    </lineage>
</organism>
<keyword evidence="3" id="KW-1185">Reference proteome</keyword>
<gene>
    <name evidence="2" type="ORF">LPJ64_001613</name>
</gene>
<feature type="region of interest" description="Disordered" evidence="1">
    <location>
        <begin position="172"/>
        <end position="191"/>
    </location>
</feature>
<evidence type="ECO:0000313" key="3">
    <source>
        <dbReference type="Proteomes" id="UP001145021"/>
    </source>
</evidence>
<evidence type="ECO:0000313" key="2">
    <source>
        <dbReference type="EMBL" id="KAJ1646939.1"/>
    </source>
</evidence>
<reference evidence="2" key="1">
    <citation type="submission" date="2022-07" db="EMBL/GenBank/DDBJ databases">
        <title>Phylogenomic reconstructions and comparative analyses of Kickxellomycotina fungi.</title>
        <authorList>
            <person name="Reynolds N.K."/>
            <person name="Stajich J.E."/>
            <person name="Barry K."/>
            <person name="Grigoriev I.V."/>
            <person name="Crous P."/>
            <person name="Smith M.E."/>
        </authorList>
    </citation>
    <scope>NUCLEOTIDE SEQUENCE</scope>
    <source>
        <strain evidence="2">NBRC 105413</strain>
    </source>
</reference>
<sequence length="204" mass="22722">MCASLINYKGEFHQAKAKQPLSVIYFYNSNVVNHSVFSSKTESLSRYAITRGVNNLHFFRTDQLANILPSYFGLSLSQGVLIFRDGNLLDYIEDFNKADFERVISAPSTQSCLQVPIDGDTRLIKQTVREERAKGVSVKKVLMSKDRTKLMIYHNDSNITIRPVKRGVDACVGTDSNSPQTNAGNSNTTTTNSYSTNDACCCIL</sequence>